<protein>
    <submittedName>
        <fullName evidence="2">Uncharacterized protein</fullName>
    </submittedName>
</protein>
<proteinExistence type="predicted"/>
<feature type="compositionally biased region" description="Polar residues" evidence="1">
    <location>
        <begin position="7"/>
        <end position="90"/>
    </location>
</feature>
<evidence type="ECO:0000256" key="1">
    <source>
        <dbReference type="SAM" id="MobiDB-lite"/>
    </source>
</evidence>
<feature type="compositionally biased region" description="Polar residues" evidence="1">
    <location>
        <begin position="272"/>
        <end position="281"/>
    </location>
</feature>
<evidence type="ECO:0000313" key="2">
    <source>
        <dbReference type="EMBL" id="KAK5101485.1"/>
    </source>
</evidence>
<feature type="compositionally biased region" description="Pro residues" evidence="1">
    <location>
        <begin position="284"/>
        <end position="294"/>
    </location>
</feature>
<organism evidence="2 3">
    <name type="scientific">Lithohypha guttulata</name>
    <dbReference type="NCBI Taxonomy" id="1690604"/>
    <lineage>
        <taxon>Eukaryota</taxon>
        <taxon>Fungi</taxon>
        <taxon>Dikarya</taxon>
        <taxon>Ascomycota</taxon>
        <taxon>Pezizomycotina</taxon>
        <taxon>Eurotiomycetes</taxon>
        <taxon>Chaetothyriomycetidae</taxon>
        <taxon>Chaetothyriales</taxon>
        <taxon>Trichomeriaceae</taxon>
        <taxon>Lithohypha</taxon>
    </lineage>
</organism>
<dbReference type="EMBL" id="JAVRRG010000004">
    <property type="protein sequence ID" value="KAK5101485.1"/>
    <property type="molecule type" value="Genomic_DNA"/>
</dbReference>
<feature type="compositionally biased region" description="Basic and acidic residues" evidence="1">
    <location>
        <begin position="218"/>
        <end position="238"/>
    </location>
</feature>
<reference evidence="2 3" key="1">
    <citation type="submission" date="2023-08" db="EMBL/GenBank/DDBJ databases">
        <title>Black Yeasts Isolated from many extreme environments.</title>
        <authorList>
            <person name="Coleine C."/>
            <person name="Stajich J.E."/>
            <person name="Selbmann L."/>
        </authorList>
    </citation>
    <scope>NUCLEOTIDE SEQUENCE [LARGE SCALE GENOMIC DNA]</scope>
    <source>
        <strain evidence="2 3">CCFEE 5885</strain>
    </source>
</reference>
<feature type="compositionally biased region" description="Polar residues" evidence="1">
    <location>
        <begin position="859"/>
        <end position="875"/>
    </location>
</feature>
<sequence>MVASSPLDIQTQWPRPHSASESEPASQLALNTQLPYNHTLGTDHQPLSTTTSLKNSPSQLPQGGRSKQTQGSHTSTQHSPQAQENRQSPANLFKKPRLVVRAHNEGDNTLTSSNESIECQPYIAPVTPSSPKHSGQVSQLHRAATDDAQPFPLVDWIKEIRTDTFKPSPILPIKWASSISKRQQAILDSPDTWLPPLAGKPLRPGSVPLDLLQRLTKQADDRATVQARAEPETGRDGYAEATTLVDLSKPQSPYQDPAPQSSPEDELDGDSEQATVEASQWSSSPPPPRLPPDSDPVTELYRPTRNKPQVDQVRLETINEADPPSQIGQLEEPLDASGRQPSQERSGPEASSHPTTEHAHQVVADDAASYRPDAHPSSAADHSIEILADCLTEPQTVRAKPVTKVQVKDTPYPAKEIQKASKPNILPNDAPQSSFVGATYPNLPSTQPCKVFPRKKPNQAQSVVFTEEAEARHSPPALRTLKRPIDKEGDGDGVSQTERASLNGKNAMSANTVTIDARASQSTNSTPVSDDEAVPARKRQKLEQKATVERPLNVRLSGYQQYDNQRMLDRRRFLRSISTGWTNAGPEDPETFLRHNNQARAKTSSQASSPPVSAKHSNAAGSEGIDTSATNLSIHESHMPKTPVRRPGSRMSSFNVDMDDHCLASTFSTFQHAYPDYRGNQKSFRSALQLLLRLQSQPREPHPSMWDDFIFRKAQDYKQYLAECIDNDESAIEYQDYYYARVRRSGRVKEVVTEDVLQNLAESARPDRMHVPGNRLRYSRSMSSFRVANDVEMRDVRRPSAELIRDRQQTQETELPRTQDRPSLPAGVEDKRKKTDECEIPETQAVPAEQRAPRPRHSLPSQPTVAQPAPETTRSAAKKRQSLPWDATRNNTVAEPSRVPLQRITNNTSSTQSNKSSKVEEWLLTSRAAGAASPEIEAMELPTLERDTRKPTPSYRNEVSPLRLQANVVTAVADIAPWIEPSVATPSATPKFLQSEKAFHSLPAKKRRIPIDIYEW</sequence>
<feature type="compositionally biased region" description="Polar residues" evidence="1">
    <location>
        <begin position="494"/>
        <end position="528"/>
    </location>
</feature>
<feature type="compositionally biased region" description="Polar residues" evidence="1">
    <location>
        <begin position="598"/>
        <end position="634"/>
    </location>
</feature>
<feature type="region of interest" description="Disordered" evidence="1">
    <location>
        <begin position="798"/>
        <end position="895"/>
    </location>
</feature>
<keyword evidence="3" id="KW-1185">Reference proteome</keyword>
<feature type="region of interest" description="Disordered" evidence="1">
    <location>
        <begin position="413"/>
        <end position="441"/>
    </location>
</feature>
<name>A0ABR0KPV8_9EURO</name>
<comment type="caution">
    <text evidence="2">The sequence shown here is derived from an EMBL/GenBank/DDBJ whole genome shotgun (WGS) entry which is preliminary data.</text>
</comment>
<gene>
    <name evidence="2" type="ORF">LTR24_000541</name>
</gene>
<feature type="region of interest" description="Disordered" evidence="1">
    <location>
        <begin position="598"/>
        <end position="652"/>
    </location>
</feature>
<feature type="compositionally biased region" description="Basic and acidic residues" evidence="1">
    <location>
        <begin position="828"/>
        <end position="837"/>
    </location>
</feature>
<accession>A0ABR0KPV8</accession>
<feature type="region of interest" description="Disordered" evidence="1">
    <location>
        <begin position="218"/>
        <end position="380"/>
    </location>
</feature>
<feature type="compositionally biased region" description="Basic and acidic residues" evidence="1">
    <location>
        <begin position="798"/>
        <end position="820"/>
    </location>
</feature>
<feature type="compositionally biased region" description="Polar residues" evidence="1">
    <location>
        <begin position="249"/>
        <end position="262"/>
    </location>
</feature>
<feature type="compositionally biased region" description="Polar residues" evidence="1">
    <location>
        <begin position="430"/>
        <end position="441"/>
    </location>
</feature>
<evidence type="ECO:0000313" key="3">
    <source>
        <dbReference type="Proteomes" id="UP001345013"/>
    </source>
</evidence>
<feature type="region of interest" description="Disordered" evidence="1">
    <location>
        <begin position="1"/>
        <end position="93"/>
    </location>
</feature>
<dbReference type="Proteomes" id="UP001345013">
    <property type="component" value="Unassembled WGS sequence"/>
</dbReference>
<feature type="region of interest" description="Disordered" evidence="1">
    <location>
        <begin position="482"/>
        <end position="546"/>
    </location>
</feature>